<dbReference type="GO" id="GO:0048038">
    <property type="term" value="F:quinone binding"/>
    <property type="evidence" value="ECO:0007669"/>
    <property type="project" value="InterPro"/>
</dbReference>
<dbReference type="AlphaFoldDB" id="A0A8S0R9B1"/>
<dbReference type="GO" id="GO:0009308">
    <property type="term" value="P:amine metabolic process"/>
    <property type="evidence" value="ECO:0007669"/>
    <property type="project" value="UniProtKB-UniRule"/>
</dbReference>
<dbReference type="InterPro" id="IPR015798">
    <property type="entry name" value="Cu_amine_oxidase_C"/>
</dbReference>
<keyword evidence="10" id="KW-0732">Signal</keyword>
<dbReference type="SUPFAM" id="SSF54416">
    <property type="entry name" value="Amine oxidase N-terminal region"/>
    <property type="match status" value="2"/>
</dbReference>
<dbReference type="FunFam" id="3.10.450.40:FF:000005">
    <property type="entry name" value="Amine oxidase"/>
    <property type="match status" value="1"/>
</dbReference>
<comment type="caution">
    <text evidence="14">The sequence shown here is derived from an EMBL/GenBank/DDBJ whole genome shotgun (WGS) entry which is preliminary data.</text>
</comment>
<dbReference type="Pfam" id="PF02728">
    <property type="entry name" value="Cu_amine_oxidN3"/>
    <property type="match status" value="1"/>
</dbReference>
<dbReference type="OrthoDB" id="5379943at2759"/>
<evidence type="ECO:0000256" key="2">
    <source>
        <dbReference type="ARBA" id="ARBA00007983"/>
    </source>
</evidence>
<keyword evidence="5 9" id="KW-0801">TPQ</keyword>
<dbReference type="FunFam" id="3.10.450.40:FF:000012">
    <property type="entry name" value="Amine oxidase"/>
    <property type="match status" value="1"/>
</dbReference>
<dbReference type="Proteomes" id="UP000594638">
    <property type="component" value="Unassembled WGS sequence"/>
</dbReference>
<dbReference type="InterPro" id="IPR016182">
    <property type="entry name" value="Cu_amine_oxidase_N-reg"/>
</dbReference>
<comment type="PTM">
    <text evidence="9">Topaquinone (TPQ) is generated by copper-dependent autoxidation of a specific tyrosyl residue.</text>
</comment>
<dbReference type="PANTHER" id="PTHR10638">
    <property type="entry name" value="COPPER AMINE OXIDASE"/>
    <property type="match status" value="1"/>
</dbReference>
<evidence type="ECO:0000256" key="6">
    <source>
        <dbReference type="ARBA" id="ARBA00023002"/>
    </source>
</evidence>
<feature type="domain" description="Copper amine oxidase N3-terminal" evidence="13">
    <location>
        <begin position="129"/>
        <end position="225"/>
    </location>
</feature>
<reference evidence="14 15" key="1">
    <citation type="submission" date="2019-12" db="EMBL/GenBank/DDBJ databases">
        <authorList>
            <person name="Alioto T."/>
            <person name="Alioto T."/>
            <person name="Gomez Garrido J."/>
        </authorList>
    </citation>
    <scope>NUCLEOTIDE SEQUENCE [LARGE SCALE GENOMIC DNA]</scope>
</reference>
<evidence type="ECO:0000256" key="1">
    <source>
        <dbReference type="ARBA" id="ARBA00001935"/>
    </source>
</evidence>
<evidence type="ECO:0000259" key="13">
    <source>
        <dbReference type="Pfam" id="PF02728"/>
    </source>
</evidence>
<feature type="domain" description="Copper amine oxidase N2-terminal" evidence="12">
    <location>
        <begin position="37"/>
        <end position="118"/>
    </location>
</feature>
<comment type="subunit">
    <text evidence="3">Homodimer.</text>
</comment>
<evidence type="ECO:0000313" key="14">
    <source>
        <dbReference type="EMBL" id="CAA2975669.1"/>
    </source>
</evidence>
<accession>A0A8S0R9B1</accession>
<evidence type="ECO:0000313" key="15">
    <source>
        <dbReference type="Proteomes" id="UP000594638"/>
    </source>
</evidence>
<feature type="signal peptide" evidence="10">
    <location>
        <begin position="1"/>
        <end position="33"/>
    </location>
</feature>
<dbReference type="EC" id="1.4.3.-" evidence="9"/>
<dbReference type="GO" id="GO:0005507">
    <property type="term" value="F:copper ion binding"/>
    <property type="evidence" value="ECO:0007669"/>
    <property type="project" value="InterPro"/>
</dbReference>
<dbReference type="GO" id="GO:0008131">
    <property type="term" value="F:primary methylamine oxidase activity"/>
    <property type="evidence" value="ECO:0007669"/>
    <property type="project" value="InterPro"/>
</dbReference>
<proteinExistence type="inferred from homology"/>
<evidence type="ECO:0000256" key="4">
    <source>
        <dbReference type="ARBA" id="ARBA00022723"/>
    </source>
</evidence>
<evidence type="ECO:0000256" key="8">
    <source>
        <dbReference type="ARBA" id="ARBA00023157"/>
    </source>
</evidence>
<dbReference type="Pfam" id="PF01179">
    <property type="entry name" value="Cu_amine_oxid"/>
    <property type="match status" value="1"/>
</dbReference>
<feature type="domain" description="Copper amine oxidase catalytic" evidence="11">
    <location>
        <begin position="250"/>
        <end position="334"/>
    </location>
</feature>
<dbReference type="SUPFAM" id="SSF49998">
    <property type="entry name" value="Amine oxidase catalytic domain"/>
    <property type="match status" value="1"/>
</dbReference>
<gene>
    <name evidence="14" type="ORF">OLEA9_A042185</name>
</gene>
<dbReference type="InterPro" id="IPR015802">
    <property type="entry name" value="Cu_amine_oxidase_N3"/>
</dbReference>
<dbReference type="PANTHER" id="PTHR10638:SF71">
    <property type="entry name" value="AMINE OXIDASE"/>
    <property type="match status" value="1"/>
</dbReference>
<comment type="cofactor">
    <cofactor evidence="9">
        <name>Cu cation</name>
        <dbReference type="ChEBI" id="CHEBI:23378"/>
    </cofactor>
    <text evidence="9">Contains 1 topaquinone per subunit.</text>
</comment>
<evidence type="ECO:0000256" key="10">
    <source>
        <dbReference type="SAM" id="SignalP"/>
    </source>
</evidence>
<dbReference type="EMBL" id="CACTIH010002295">
    <property type="protein sequence ID" value="CAA2975669.1"/>
    <property type="molecule type" value="Genomic_DNA"/>
</dbReference>
<organism evidence="14 15">
    <name type="scientific">Olea europaea subsp. europaea</name>
    <dbReference type="NCBI Taxonomy" id="158383"/>
    <lineage>
        <taxon>Eukaryota</taxon>
        <taxon>Viridiplantae</taxon>
        <taxon>Streptophyta</taxon>
        <taxon>Embryophyta</taxon>
        <taxon>Tracheophyta</taxon>
        <taxon>Spermatophyta</taxon>
        <taxon>Magnoliopsida</taxon>
        <taxon>eudicotyledons</taxon>
        <taxon>Gunneridae</taxon>
        <taxon>Pentapetalae</taxon>
        <taxon>asterids</taxon>
        <taxon>lamiids</taxon>
        <taxon>Lamiales</taxon>
        <taxon>Oleaceae</taxon>
        <taxon>Oleeae</taxon>
        <taxon>Olea</taxon>
    </lineage>
</organism>
<evidence type="ECO:0000256" key="3">
    <source>
        <dbReference type="ARBA" id="ARBA00011738"/>
    </source>
</evidence>
<sequence>MRDILQRAIAMFSVLRNLLLFLSFFCILSLLSAQKNHPLDTLTQFELIQVQTIVKKSYPSSQHNVSFHYVGLDEPDKSLVLSWQSNCDENLSRRAIILARIDLKSHEIIIDLSSNSIVLDKVYNGHGYPILSFEEQTAASKLAIAYAPLVDSIKKRGLKIEEVVGFPFTVGWYGEKRSNRIVRVMCYYLDGTVNLYMRPIEGITATVDLDQMKVIAYRDRITVPVPKAEGTEYREEMQKPPLDSKLKSITMLQPDGPSFSIDGHIVRWANWEFHLAFDMRAGLVISLASIYDPEKDEKRRVMYRGFISELVVPYMDLTEEWYFRIFFDAGEYDLVYVLCHSNH</sequence>
<keyword evidence="8" id="KW-1015">Disulfide bond</keyword>
<evidence type="ECO:0000256" key="5">
    <source>
        <dbReference type="ARBA" id="ARBA00022772"/>
    </source>
</evidence>
<dbReference type="Gene3D" id="2.70.98.20">
    <property type="entry name" value="Copper amine oxidase, catalytic domain"/>
    <property type="match status" value="1"/>
</dbReference>
<evidence type="ECO:0000259" key="11">
    <source>
        <dbReference type="Pfam" id="PF01179"/>
    </source>
</evidence>
<name>A0A8S0R9B1_OLEEU</name>
<evidence type="ECO:0000259" key="12">
    <source>
        <dbReference type="Pfam" id="PF02727"/>
    </source>
</evidence>
<evidence type="ECO:0000256" key="7">
    <source>
        <dbReference type="ARBA" id="ARBA00023008"/>
    </source>
</evidence>
<protein>
    <recommendedName>
        <fullName evidence="9">Amine oxidase</fullName>
        <ecNumber evidence="9">1.4.3.-</ecNumber>
    </recommendedName>
</protein>
<evidence type="ECO:0000256" key="9">
    <source>
        <dbReference type="RuleBase" id="RU000672"/>
    </source>
</evidence>
<keyword evidence="6 9" id="KW-0560">Oxidoreductase</keyword>
<feature type="chain" id="PRO_5035924188" description="Amine oxidase" evidence="10">
    <location>
        <begin position="34"/>
        <end position="343"/>
    </location>
</feature>
<keyword evidence="15" id="KW-1185">Reference proteome</keyword>
<comment type="similarity">
    <text evidence="2 9">Belongs to the copper/topaquinone oxidase family.</text>
</comment>
<dbReference type="Gene3D" id="3.10.450.40">
    <property type="match status" value="2"/>
</dbReference>
<comment type="cofactor">
    <cofactor evidence="1">
        <name>Cu cation</name>
        <dbReference type="ChEBI" id="CHEBI:23378"/>
    </cofactor>
</comment>
<dbReference type="Gramene" id="OE9A042185T1">
    <property type="protein sequence ID" value="OE9A042185C1"/>
    <property type="gene ID" value="OE9A042185"/>
</dbReference>
<dbReference type="InterPro" id="IPR015800">
    <property type="entry name" value="Cu_amine_oxidase_N2"/>
</dbReference>
<keyword evidence="7 9" id="KW-0186">Copper</keyword>
<keyword evidence="4 9" id="KW-0479">Metal-binding</keyword>
<dbReference type="Pfam" id="PF02727">
    <property type="entry name" value="Cu_amine_oxidN2"/>
    <property type="match status" value="1"/>
</dbReference>
<dbReference type="InterPro" id="IPR036460">
    <property type="entry name" value="Cu_amine_oxidase_C_sf"/>
</dbReference>
<dbReference type="InterPro" id="IPR000269">
    <property type="entry name" value="Cu_amine_oxidase"/>
</dbReference>